<proteinExistence type="predicted"/>
<evidence type="ECO:0000313" key="1">
    <source>
        <dbReference type="EMBL" id="KKN36493.1"/>
    </source>
</evidence>
<evidence type="ECO:0008006" key="2">
    <source>
        <dbReference type="Google" id="ProtNLM"/>
    </source>
</evidence>
<reference evidence="1" key="1">
    <citation type="journal article" date="2015" name="Nature">
        <title>Complex archaea that bridge the gap between prokaryotes and eukaryotes.</title>
        <authorList>
            <person name="Spang A."/>
            <person name="Saw J.H."/>
            <person name="Jorgensen S.L."/>
            <person name="Zaremba-Niedzwiedzka K."/>
            <person name="Martijn J."/>
            <person name="Lind A.E."/>
            <person name="van Eijk R."/>
            <person name="Schleper C."/>
            <person name="Guy L."/>
            <person name="Ettema T.J."/>
        </authorList>
    </citation>
    <scope>NUCLEOTIDE SEQUENCE</scope>
</reference>
<dbReference type="GO" id="GO:0008781">
    <property type="term" value="F:N-acylneuraminate cytidylyltransferase activity"/>
    <property type="evidence" value="ECO:0007669"/>
    <property type="project" value="TreeGrafter"/>
</dbReference>
<comment type="caution">
    <text evidence="1">The sequence shown here is derived from an EMBL/GenBank/DDBJ whole genome shotgun (WGS) entry which is preliminary data.</text>
</comment>
<organism evidence="1">
    <name type="scientific">marine sediment metagenome</name>
    <dbReference type="NCBI Taxonomy" id="412755"/>
    <lineage>
        <taxon>unclassified sequences</taxon>
        <taxon>metagenomes</taxon>
        <taxon>ecological metagenomes</taxon>
    </lineage>
</organism>
<sequence>MVRHAIDVAGESGVFSKILVTSDDEDILEEVYEMMPPNGELPLIPHYRPKRLARDTAQIRHVVRFLVNIYKLPETFCILIACNPFRTAEDLKRGWELLWAKDANYVMSATRCSPPPQWAQKINRKGFLEPYMGHEYLKQSQKLEPLYVHDGGFIFAKTGVFLKEFNMDFHGRKCYPYFMDRSCDIDTEEQYEYAKWLLERKA</sequence>
<gene>
    <name evidence="1" type="ORF">LCGC14_0773160</name>
</gene>
<dbReference type="SUPFAM" id="SSF53448">
    <property type="entry name" value="Nucleotide-diphospho-sugar transferases"/>
    <property type="match status" value="1"/>
</dbReference>
<dbReference type="PANTHER" id="PTHR21485">
    <property type="entry name" value="HAD SUPERFAMILY MEMBERS CMAS AND KDSC"/>
    <property type="match status" value="1"/>
</dbReference>
<name>A0A0F9T4K6_9ZZZZ</name>
<protein>
    <recommendedName>
        <fullName evidence="2">N-acylneuraminate cytidylyltransferase</fullName>
    </recommendedName>
</protein>
<dbReference type="InterPro" id="IPR050793">
    <property type="entry name" value="CMP-NeuNAc_synthase"/>
</dbReference>
<dbReference type="InterPro" id="IPR029044">
    <property type="entry name" value="Nucleotide-diphossugar_trans"/>
</dbReference>
<dbReference type="AlphaFoldDB" id="A0A0F9T4K6"/>
<dbReference type="Gene3D" id="3.90.550.10">
    <property type="entry name" value="Spore Coat Polysaccharide Biosynthesis Protein SpsA, Chain A"/>
    <property type="match status" value="1"/>
</dbReference>
<accession>A0A0F9T4K6</accession>
<dbReference type="EMBL" id="LAZR01001962">
    <property type="protein sequence ID" value="KKN36493.1"/>
    <property type="molecule type" value="Genomic_DNA"/>
</dbReference>
<dbReference type="PANTHER" id="PTHR21485:SF6">
    <property type="entry name" value="N-ACYLNEURAMINATE CYTIDYLYLTRANSFERASE-RELATED"/>
    <property type="match status" value="1"/>
</dbReference>